<protein>
    <submittedName>
        <fullName evidence="2">Uncharacterized protein</fullName>
    </submittedName>
</protein>
<accession>A0ABR3VZY2</accession>
<evidence type="ECO:0000313" key="3">
    <source>
        <dbReference type="Proteomes" id="UP001583177"/>
    </source>
</evidence>
<reference evidence="2 3" key="1">
    <citation type="journal article" date="2024" name="IMA Fungus">
        <title>IMA Genome - F19 : A genome assembly and annotation guide to empower mycologists, including annotated draft genome sequences of Ceratocystis pirilliformis, Diaporthe australafricana, Fusarium ophioides, Paecilomyces lecythidis, and Sporothrix stenoceras.</title>
        <authorList>
            <person name="Aylward J."/>
            <person name="Wilson A.M."/>
            <person name="Visagie C.M."/>
            <person name="Spraker J."/>
            <person name="Barnes I."/>
            <person name="Buitendag C."/>
            <person name="Ceriani C."/>
            <person name="Del Mar Angel L."/>
            <person name="du Plessis D."/>
            <person name="Fuchs T."/>
            <person name="Gasser K."/>
            <person name="Kramer D."/>
            <person name="Li W."/>
            <person name="Munsamy K."/>
            <person name="Piso A."/>
            <person name="Price J.L."/>
            <person name="Sonnekus B."/>
            <person name="Thomas C."/>
            <person name="van der Nest A."/>
            <person name="van Dijk A."/>
            <person name="van Heerden A."/>
            <person name="van Vuuren N."/>
            <person name="Yilmaz N."/>
            <person name="Duong T.A."/>
            <person name="van der Merwe N.A."/>
            <person name="Wingfield M.J."/>
            <person name="Wingfield B.D."/>
        </authorList>
    </citation>
    <scope>NUCLEOTIDE SEQUENCE [LARGE SCALE GENOMIC DNA]</scope>
    <source>
        <strain evidence="2 3">CMW 18300</strain>
    </source>
</reference>
<comment type="caution">
    <text evidence="2">The sequence shown here is derived from an EMBL/GenBank/DDBJ whole genome shotgun (WGS) entry which is preliminary data.</text>
</comment>
<feature type="compositionally biased region" description="Polar residues" evidence="1">
    <location>
        <begin position="1"/>
        <end position="17"/>
    </location>
</feature>
<sequence>MSYAEQNAGTSKPTTIFSSQGDIGDSGSGSVVLFSIKVINDTQQYANFSEAPQVEAYYSTWYWCVQTFYNVSATPSRISNIESTTEMLWKSDEMSSGQYLDGSAYIPLIANSTGRLFNVSANVNTNLFPYIYKLLTREIVDVYPHAGSYNDDESLDLSTFLYTTDMKNATESMAEALTNQIRSSAPGDNSRATAFAGDTFINETYIRVTWPWLILPLAETLGTTVLLITTMVLSRHHRLLKTSIIALLVYGLDGWRADEIKIPDPEDAEKLEAMAHVMRARLMDNGNGRFQFVRA</sequence>
<feature type="region of interest" description="Disordered" evidence="1">
    <location>
        <begin position="1"/>
        <end position="21"/>
    </location>
</feature>
<organism evidence="2 3">
    <name type="scientific">Diaporthe australafricana</name>
    <dbReference type="NCBI Taxonomy" id="127596"/>
    <lineage>
        <taxon>Eukaryota</taxon>
        <taxon>Fungi</taxon>
        <taxon>Dikarya</taxon>
        <taxon>Ascomycota</taxon>
        <taxon>Pezizomycotina</taxon>
        <taxon>Sordariomycetes</taxon>
        <taxon>Sordariomycetidae</taxon>
        <taxon>Diaporthales</taxon>
        <taxon>Diaporthaceae</taxon>
        <taxon>Diaporthe</taxon>
    </lineage>
</organism>
<dbReference type="EMBL" id="JAWRVE010000197">
    <property type="protein sequence ID" value="KAL1849650.1"/>
    <property type="molecule type" value="Genomic_DNA"/>
</dbReference>
<dbReference type="PANTHER" id="PTHR35394">
    <property type="entry name" value="DUF3176 DOMAIN-CONTAINING PROTEIN"/>
    <property type="match status" value="1"/>
</dbReference>
<evidence type="ECO:0000256" key="1">
    <source>
        <dbReference type="SAM" id="MobiDB-lite"/>
    </source>
</evidence>
<dbReference type="PANTHER" id="PTHR35394:SF5">
    <property type="entry name" value="DUF3176 DOMAIN-CONTAINING PROTEIN"/>
    <property type="match status" value="1"/>
</dbReference>
<evidence type="ECO:0000313" key="2">
    <source>
        <dbReference type="EMBL" id="KAL1849650.1"/>
    </source>
</evidence>
<proteinExistence type="predicted"/>
<gene>
    <name evidence="2" type="ORF">Daus18300_013209</name>
</gene>
<name>A0ABR3VZY2_9PEZI</name>
<dbReference type="Proteomes" id="UP001583177">
    <property type="component" value="Unassembled WGS sequence"/>
</dbReference>
<keyword evidence="3" id="KW-1185">Reference proteome</keyword>